<dbReference type="PANTHER" id="PTHR35394">
    <property type="entry name" value="DUF3176 DOMAIN-CONTAINING PROTEIN"/>
    <property type="match status" value="1"/>
</dbReference>
<dbReference type="InterPro" id="IPR021514">
    <property type="entry name" value="DUF3176"/>
</dbReference>
<evidence type="ECO:0000313" key="4">
    <source>
        <dbReference type="EMBL" id="KAK4446695.1"/>
    </source>
</evidence>
<name>A0AAV9GE04_9PEZI</name>
<evidence type="ECO:0000256" key="3">
    <source>
        <dbReference type="SAM" id="SignalP"/>
    </source>
</evidence>
<feature type="compositionally biased region" description="Low complexity" evidence="1">
    <location>
        <begin position="376"/>
        <end position="396"/>
    </location>
</feature>
<feature type="region of interest" description="Disordered" evidence="1">
    <location>
        <begin position="376"/>
        <end position="398"/>
    </location>
</feature>
<reference evidence="4" key="1">
    <citation type="journal article" date="2023" name="Mol. Phylogenet. Evol.">
        <title>Genome-scale phylogeny and comparative genomics of the fungal order Sordariales.</title>
        <authorList>
            <person name="Hensen N."/>
            <person name="Bonometti L."/>
            <person name="Westerberg I."/>
            <person name="Brannstrom I.O."/>
            <person name="Guillou S."/>
            <person name="Cros-Aarteil S."/>
            <person name="Calhoun S."/>
            <person name="Haridas S."/>
            <person name="Kuo A."/>
            <person name="Mondo S."/>
            <person name="Pangilinan J."/>
            <person name="Riley R."/>
            <person name="LaButti K."/>
            <person name="Andreopoulos B."/>
            <person name="Lipzen A."/>
            <person name="Chen C."/>
            <person name="Yan M."/>
            <person name="Daum C."/>
            <person name="Ng V."/>
            <person name="Clum A."/>
            <person name="Steindorff A."/>
            <person name="Ohm R.A."/>
            <person name="Martin F."/>
            <person name="Silar P."/>
            <person name="Natvig D.O."/>
            <person name="Lalanne C."/>
            <person name="Gautier V."/>
            <person name="Ament-Velasquez S.L."/>
            <person name="Kruys A."/>
            <person name="Hutchinson M.I."/>
            <person name="Powell A.J."/>
            <person name="Barry K."/>
            <person name="Miller A.N."/>
            <person name="Grigoriev I.V."/>
            <person name="Debuchy R."/>
            <person name="Gladieux P."/>
            <person name="Hiltunen Thoren M."/>
            <person name="Johannesson H."/>
        </authorList>
    </citation>
    <scope>NUCLEOTIDE SEQUENCE</scope>
    <source>
        <strain evidence="4">PSN243</strain>
    </source>
</reference>
<dbReference type="Proteomes" id="UP001321760">
    <property type="component" value="Unassembled WGS sequence"/>
</dbReference>
<protein>
    <recommendedName>
        <fullName evidence="6">CUB domain-containing protein</fullName>
    </recommendedName>
</protein>
<sequence length="586" mass="63515">MLAIVIVLIKVDGVALASWTFPIQPNSVISIFITISKSALLLPISECISQSKWFRFSKTPRPLIELQDIDEASRGPLGSAQLLISPRTAGGTAWLGALLTVASLALGPFTQQVLTFPSRDIPSLQDTAQVIATQSLEKVSRSGMQEIILSSLHSASQSPLNYTCTTSSCQWRQPVTSLGVCSTCRNITPLVIPVCSTRSGPLEPEENEPWDFTTMTCTYNITAKNSFPIHIQTLYLPAADGRPAEHANHFTRRKIFSPSLNSNLTDLLHTDARWLTNTISWSTDYDKETHPQPPVTMTNLAPELILCGFYLCAQEYPSLSIINNTLVDPTPVSLPLHQPLTPSTNSTPTQPSLITLPNDQGKAELLTYPLTLPSSPSNFTSTPSSLHPPSNPHPKSQNTNTTFLIAQQALFNLQGILSSTFTFTHSDGNSAFSVFPESNSGTQGLLAGGRKITDTFSRVAESVTSEIMIAQGSTTIPGEAMVQETFVRVRWEWMVLPLWVVLGVVGLLAGTIWKGKRGGVGIWKGSSLAVLMHEVRGCEREVGGLRDLEGMGEFARGVTVKLERGEGDGGKAGRMGFVRVVEKGVC</sequence>
<dbReference type="PANTHER" id="PTHR35394:SF5">
    <property type="entry name" value="DUF3176 DOMAIN-CONTAINING PROTEIN"/>
    <property type="match status" value="1"/>
</dbReference>
<keyword evidence="3" id="KW-0732">Signal</keyword>
<dbReference type="Pfam" id="PF11374">
    <property type="entry name" value="DUF3176"/>
    <property type="match status" value="1"/>
</dbReference>
<dbReference type="AlphaFoldDB" id="A0AAV9GE04"/>
<feature type="chain" id="PRO_5043361927" description="CUB domain-containing protein" evidence="3">
    <location>
        <begin position="18"/>
        <end position="586"/>
    </location>
</feature>
<keyword evidence="2" id="KW-1133">Transmembrane helix</keyword>
<feature type="transmembrane region" description="Helical" evidence="2">
    <location>
        <begin position="493"/>
        <end position="513"/>
    </location>
</feature>
<organism evidence="4 5">
    <name type="scientific">Podospora aff. communis PSN243</name>
    <dbReference type="NCBI Taxonomy" id="3040156"/>
    <lineage>
        <taxon>Eukaryota</taxon>
        <taxon>Fungi</taxon>
        <taxon>Dikarya</taxon>
        <taxon>Ascomycota</taxon>
        <taxon>Pezizomycotina</taxon>
        <taxon>Sordariomycetes</taxon>
        <taxon>Sordariomycetidae</taxon>
        <taxon>Sordariales</taxon>
        <taxon>Podosporaceae</taxon>
        <taxon>Podospora</taxon>
    </lineage>
</organism>
<evidence type="ECO:0000256" key="2">
    <source>
        <dbReference type="SAM" id="Phobius"/>
    </source>
</evidence>
<keyword evidence="2" id="KW-0472">Membrane</keyword>
<evidence type="ECO:0000256" key="1">
    <source>
        <dbReference type="SAM" id="MobiDB-lite"/>
    </source>
</evidence>
<dbReference type="EMBL" id="MU865955">
    <property type="protein sequence ID" value="KAK4446695.1"/>
    <property type="molecule type" value="Genomic_DNA"/>
</dbReference>
<evidence type="ECO:0008006" key="6">
    <source>
        <dbReference type="Google" id="ProtNLM"/>
    </source>
</evidence>
<reference evidence="4" key="2">
    <citation type="submission" date="2023-05" db="EMBL/GenBank/DDBJ databases">
        <authorList>
            <consortium name="Lawrence Berkeley National Laboratory"/>
            <person name="Steindorff A."/>
            <person name="Hensen N."/>
            <person name="Bonometti L."/>
            <person name="Westerberg I."/>
            <person name="Brannstrom I.O."/>
            <person name="Guillou S."/>
            <person name="Cros-Aarteil S."/>
            <person name="Calhoun S."/>
            <person name="Haridas S."/>
            <person name="Kuo A."/>
            <person name="Mondo S."/>
            <person name="Pangilinan J."/>
            <person name="Riley R."/>
            <person name="Labutti K."/>
            <person name="Andreopoulos B."/>
            <person name="Lipzen A."/>
            <person name="Chen C."/>
            <person name="Yanf M."/>
            <person name="Daum C."/>
            <person name="Ng V."/>
            <person name="Clum A."/>
            <person name="Ohm R."/>
            <person name="Martin F."/>
            <person name="Silar P."/>
            <person name="Natvig D."/>
            <person name="Lalanne C."/>
            <person name="Gautier V."/>
            <person name="Ament-Velasquez S.L."/>
            <person name="Kruys A."/>
            <person name="Hutchinson M.I."/>
            <person name="Powell A.J."/>
            <person name="Barry K."/>
            <person name="Miller A.N."/>
            <person name="Grigoriev I.V."/>
            <person name="Debuchy R."/>
            <person name="Gladieux P."/>
            <person name="Thoren M.H."/>
            <person name="Johannesson H."/>
        </authorList>
    </citation>
    <scope>NUCLEOTIDE SEQUENCE</scope>
    <source>
        <strain evidence="4">PSN243</strain>
    </source>
</reference>
<keyword evidence="2" id="KW-0812">Transmembrane</keyword>
<evidence type="ECO:0000313" key="5">
    <source>
        <dbReference type="Proteomes" id="UP001321760"/>
    </source>
</evidence>
<gene>
    <name evidence="4" type="ORF">QBC34DRAFT_440696</name>
</gene>
<proteinExistence type="predicted"/>
<keyword evidence="5" id="KW-1185">Reference proteome</keyword>
<comment type="caution">
    <text evidence="4">The sequence shown here is derived from an EMBL/GenBank/DDBJ whole genome shotgun (WGS) entry which is preliminary data.</text>
</comment>
<accession>A0AAV9GE04</accession>
<feature type="signal peptide" evidence="3">
    <location>
        <begin position="1"/>
        <end position="17"/>
    </location>
</feature>